<dbReference type="OMA" id="MRHPHDI"/>
<feature type="compositionally biased region" description="Polar residues" evidence="2">
    <location>
        <begin position="369"/>
        <end position="382"/>
    </location>
</feature>
<evidence type="ECO:0000256" key="1">
    <source>
        <dbReference type="PROSITE-ProRule" id="PRU00094"/>
    </source>
</evidence>
<keyword evidence="1" id="KW-0862">Zinc</keyword>
<dbReference type="AlphaFoldDB" id="A0A0D2PFX7"/>
<gene>
    <name evidence="4" type="ORF">HYPSUDRAFT_226767</name>
</gene>
<name>A0A0D2PFX7_HYPSF</name>
<proteinExistence type="predicted"/>
<feature type="compositionally biased region" description="Low complexity" evidence="2">
    <location>
        <begin position="308"/>
        <end position="324"/>
    </location>
</feature>
<dbReference type="CDD" id="cd00202">
    <property type="entry name" value="ZnF_GATA"/>
    <property type="match status" value="1"/>
</dbReference>
<dbReference type="GO" id="GO:0006355">
    <property type="term" value="P:regulation of DNA-templated transcription"/>
    <property type="evidence" value="ECO:0007669"/>
    <property type="project" value="InterPro"/>
</dbReference>
<protein>
    <recommendedName>
        <fullName evidence="3">GATA-type domain-containing protein</fullName>
    </recommendedName>
</protein>
<dbReference type="Gene3D" id="3.30.50.10">
    <property type="entry name" value="Erythroid Transcription Factor GATA-1, subunit A"/>
    <property type="match status" value="1"/>
</dbReference>
<evidence type="ECO:0000256" key="2">
    <source>
        <dbReference type="SAM" id="MobiDB-lite"/>
    </source>
</evidence>
<keyword evidence="1" id="KW-0863">Zinc-finger</keyword>
<dbReference type="InterPro" id="IPR000679">
    <property type="entry name" value="Znf_GATA"/>
</dbReference>
<feature type="compositionally biased region" description="Low complexity" evidence="2">
    <location>
        <begin position="349"/>
        <end position="364"/>
    </location>
</feature>
<dbReference type="STRING" id="945553.A0A0D2PFX7"/>
<dbReference type="SMART" id="SM00401">
    <property type="entry name" value="ZnF_GATA"/>
    <property type="match status" value="1"/>
</dbReference>
<sequence length="382" mass="42685">MGRFGSAMGIWRILKRTCGARESSSRMDSLAFDGYTSYSDASTPRTPSPAMHFPQDFHKHDIEPVRELFPADDCAQDPHFWPFNAGSRGSLLQELYEPDEFPQEAWPQQQYQQRPAEFPTMRRATFPYVRHDREDGMPIQQYPPFMQQQQQYQYPEPMGHPDAFSSSPHSQYTDFEPELSIKLEDGSTPLMVPSQPVFYRSAASASPHMHPHHPHALAQAHPHPMYLAQHAGLPVQHTDDAASKETQYLRRRCFNCHTTEPPSWRRSTLNPGKIVCNKCGLYERTHLRPRPLRFDELRAGNKARKQGKAAAAAAAAQSGNPSPSLGGSVSPKQKPVKKEFAPVGLTRRSSVSSASSVHSGSGASDWDDNGQSVSPPSTNTHS</sequence>
<keyword evidence="1" id="KW-0479">Metal-binding</keyword>
<evidence type="ECO:0000313" key="4">
    <source>
        <dbReference type="EMBL" id="KJA29649.1"/>
    </source>
</evidence>
<dbReference type="OrthoDB" id="515401at2759"/>
<evidence type="ECO:0000313" key="5">
    <source>
        <dbReference type="Proteomes" id="UP000054270"/>
    </source>
</evidence>
<accession>A0A0D2PFX7</accession>
<reference evidence="5" key="1">
    <citation type="submission" date="2014-04" db="EMBL/GenBank/DDBJ databases">
        <title>Evolutionary Origins and Diversification of the Mycorrhizal Mutualists.</title>
        <authorList>
            <consortium name="DOE Joint Genome Institute"/>
            <consortium name="Mycorrhizal Genomics Consortium"/>
            <person name="Kohler A."/>
            <person name="Kuo A."/>
            <person name="Nagy L.G."/>
            <person name="Floudas D."/>
            <person name="Copeland A."/>
            <person name="Barry K.W."/>
            <person name="Cichocki N."/>
            <person name="Veneault-Fourrey C."/>
            <person name="LaButti K."/>
            <person name="Lindquist E.A."/>
            <person name="Lipzen A."/>
            <person name="Lundell T."/>
            <person name="Morin E."/>
            <person name="Murat C."/>
            <person name="Riley R."/>
            <person name="Ohm R."/>
            <person name="Sun H."/>
            <person name="Tunlid A."/>
            <person name="Henrissat B."/>
            <person name="Grigoriev I.V."/>
            <person name="Hibbett D.S."/>
            <person name="Martin F."/>
        </authorList>
    </citation>
    <scope>NUCLEOTIDE SEQUENCE [LARGE SCALE GENOMIC DNA]</scope>
    <source>
        <strain evidence="5">FD-334 SS-4</strain>
    </source>
</reference>
<dbReference type="Pfam" id="PF00320">
    <property type="entry name" value="GATA"/>
    <property type="match status" value="1"/>
</dbReference>
<dbReference type="GO" id="GO:0043565">
    <property type="term" value="F:sequence-specific DNA binding"/>
    <property type="evidence" value="ECO:0007669"/>
    <property type="project" value="InterPro"/>
</dbReference>
<dbReference type="SUPFAM" id="SSF57716">
    <property type="entry name" value="Glucocorticoid receptor-like (DNA-binding domain)"/>
    <property type="match status" value="1"/>
</dbReference>
<dbReference type="PROSITE" id="PS50114">
    <property type="entry name" value="GATA_ZN_FINGER_2"/>
    <property type="match status" value="1"/>
</dbReference>
<feature type="domain" description="GATA-type" evidence="3">
    <location>
        <begin position="251"/>
        <end position="304"/>
    </location>
</feature>
<dbReference type="Proteomes" id="UP000054270">
    <property type="component" value="Unassembled WGS sequence"/>
</dbReference>
<feature type="region of interest" description="Disordered" evidence="2">
    <location>
        <begin position="301"/>
        <end position="382"/>
    </location>
</feature>
<dbReference type="GO" id="GO:0008270">
    <property type="term" value="F:zinc ion binding"/>
    <property type="evidence" value="ECO:0007669"/>
    <property type="project" value="UniProtKB-KW"/>
</dbReference>
<keyword evidence="5" id="KW-1185">Reference proteome</keyword>
<evidence type="ECO:0000259" key="3">
    <source>
        <dbReference type="PROSITE" id="PS50114"/>
    </source>
</evidence>
<organism evidence="4 5">
    <name type="scientific">Hypholoma sublateritium (strain FD-334 SS-4)</name>
    <dbReference type="NCBI Taxonomy" id="945553"/>
    <lineage>
        <taxon>Eukaryota</taxon>
        <taxon>Fungi</taxon>
        <taxon>Dikarya</taxon>
        <taxon>Basidiomycota</taxon>
        <taxon>Agaricomycotina</taxon>
        <taxon>Agaricomycetes</taxon>
        <taxon>Agaricomycetidae</taxon>
        <taxon>Agaricales</taxon>
        <taxon>Agaricineae</taxon>
        <taxon>Strophariaceae</taxon>
        <taxon>Hypholoma</taxon>
    </lineage>
</organism>
<dbReference type="InterPro" id="IPR013088">
    <property type="entry name" value="Znf_NHR/GATA"/>
</dbReference>
<dbReference type="EMBL" id="KN817518">
    <property type="protein sequence ID" value="KJA29649.1"/>
    <property type="molecule type" value="Genomic_DNA"/>
</dbReference>